<evidence type="ECO:0000259" key="1">
    <source>
        <dbReference type="Pfam" id="PF12728"/>
    </source>
</evidence>
<dbReference type="Proteomes" id="UP000464178">
    <property type="component" value="Chromosome"/>
</dbReference>
<dbReference type="InterPro" id="IPR009061">
    <property type="entry name" value="DNA-bd_dom_put_sf"/>
</dbReference>
<dbReference type="AlphaFoldDB" id="A0A6P2CUN5"/>
<name>A0A6P2CUN5_9BACT</name>
<reference evidence="2 3" key="1">
    <citation type="submission" date="2019-05" db="EMBL/GenBank/DDBJ databases">
        <authorList>
            <consortium name="Science for Life Laboratories"/>
        </authorList>
    </citation>
    <scope>NUCLEOTIDE SEQUENCE [LARGE SCALE GENOMIC DNA]</scope>
    <source>
        <strain evidence="2">Soil9</strain>
    </source>
</reference>
<dbReference type="KEGG" id="gms:SOIL9_58590"/>
<gene>
    <name evidence="2" type="ORF">SOIL9_58590</name>
</gene>
<dbReference type="InterPro" id="IPR041657">
    <property type="entry name" value="HTH_17"/>
</dbReference>
<sequence>MNETVSTSYDTAAVARRLSCHEITIRRMVETGRFPAPFRIGTGGAPRWRAEDVEAWILAGGVAGSTITRGGLQVQKRG</sequence>
<evidence type="ECO:0000313" key="3">
    <source>
        <dbReference type="Proteomes" id="UP000464178"/>
    </source>
</evidence>
<organism evidence="2 3">
    <name type="scientific">Gemmata massiliana</name>
    <dbReference type="NCBI Taxonomy" id="1210884"/>
    <lineage>
        <taxon>Bacteria</taxon>
        <taxon>Pseudomonadati</taxon>
        <taxon>Planctomycetota</taxon>
        <taxon>Planctomycetia</taxon>
        <taxon>Gemmatales</taxon>
        <taxon>Gemmataceae</taxon>
        <taxon>Gemmata</taxon>
    </lineage>
</organism>
<proteinExistence type="predicted"/>
<dbReference type="EMBL" id="LR593886">
    <property type="protein sequence ID" value="VTR91855.1"/>
    <property type="molecule type" value="Genomic_DNA"/>
</dbReference>
<evidence type="ECO:0000313" key="2">
    <source>
        <dbReference type="EMBL" id="VTR91855.1"/>
    </source>
</evidence>
<dbReference type="RefSeq" id="WP_162665769.1">
    <property type="nucleotide sequence ID" value="NZ_LR593886.1"/>
</dbReference>
<accession>A0A6P2CUN5</accession>
<feature type="domain" description="Helix-turn-helix" evidence="1">
    <location>
        <begin position="9"/>
        <end position="58"/>
    </location>
</feature>
<dbReference type="SUPFAM" id="SSF46955">
    <property type="entry name" value="Putative DNA-binding domain"/>
    <property type="match status" value="1"/>
</dbReference>
<keyword evidence="3" id="KW-1185">Reference proteome</keyword>
<protein>
    <submittedName>
        <fullName evidence="2">: HTH_17</fullName>
    </submittedName>
</protein>
<dbReference type="Pfam" id="PF12728">
    <property type="entry name" value="HTH_17"/>
    <property type="match status" value="1"/>
</dbReference>
<dbReference type="Gene3D" id="1.10.238.160">
    <property type="match status" value="1"/>
</dbReference>